<reference evidence="3" key="1">
    <citation type="submission" date="2016-11" db="EMBL/GenBank/DDBJ databases">
        <authorList>
            <person name="Varghese N."/>
            <person name="Submissions S."/>
        </authorList>
    </citation>
    <scope>NUCLEOTIDE SEQUENCE [LARGE SCALE GENOMIC DNA]</scope>
    <source>
        <strain evidence="3">GAS401</strain>
    </source>
</reference>
<sequence>MRSNRKIAMVLLTGVAIGAIAVQGLHAQGAKLKAYAIAEFDPIDASAQAAMLPAARKVIEAANGHSLRTTAGRVVQIDGGPAPKSVGITEWGSVDEAVAFYKSKAWADLAPQRDKASKVIRRYLVEVEK</sequence>
<dbReference type="Gene3D" id="3.30.70.100">
    <property type="match status" value="1"/>
</dbReference>
<name>A0A1M7SS85_9BRAD</name>
<organism evidence="2 3">
    <name type="scientific">Bradyrhizobium erythrophlei</name>
    <dbReference type="NCBI Taxonomy" id="1437360"/>
    <lineage>
        <taxon>Bacteria</taxon>
        <taxon>Pseudomonadati</taxon>
        <taxon>Pseudomonadota</taxon>
        <taxon>Alphaproteobacteria</taxon>
        <taxon>Hyphomicrobiales</taxon>
        <taxon>Nitrobacteraceae</taxon>
        <taxon>Bradyrhizobium</taxon>
    </lineage>
</organism>
<accession>A0A1M7SS85</accession>
<proteinExistence type="predicted"/>
<dbReference type="Pfam" id="PF07045">
    <property type="entry name" value="DUF1330"/>
    <property type="match status" value="1"/>
</dbReference>
<dbReference type="AlphaFoldDB" id="A0A1M7SS85"/>
<protein>
    <submittedName>
        <fullName evidence="2">Uncharacterized conserved protein, DUF1330 family</fullName>
    </submittedName>
</protein>
<dbReference type="InterPro" id="IPR010753">
    <property type="entry name" value="DUF1330"/>
</dbReference>
<feature type="domain" description="DUF1330" evidence="1">
    <location>
        <begin position="33"/>
        <end position="118"/>
    </location>
</feature>
<dbReference type="SUPFAM" id="SSF54909">
    <property type="entry name" value="Dimeric alpha+beta barrel"/>
    <property type="match status" value="1"/>
</dbReference>
<evidence type="ECO:0000313" key="3">
    <source>
        <dbReference type="Proteomes" id="UP000184096"/>
    </source>
</evidence>
<evidence type="ECO:0000259" key="1">
    <source>
        <dbReference type="Pfam" id="PF07045"/>
    </source>
</evidence>
<dbReference type="RefSeq" id="WP_172805956.1">
    <property type="nucleotide sequence ID" value="NZ_LT670849.1"/>
</dbReference>
<dbReference type="EMBL" id="LT670849">
    <property type="protein sequence ID" value="SHN61288.1"/>
    <property type="molecule type" value="Genomic_DNA"/>
</dbReference>
<gene>
    <name evidence="2" type="ORF">SAMN05444170_0103</name>
</gene>
<keyword evidence="3" id="KW-1185">Reference proteome</keyword>
<dbReference type="InterPro" id="IPR011008">
    <property type="entry name" value="Dimeric_a/b-barrel"/>
</dbReference>
<evidence type="ECO:0000313" key="2">
    <source>
        <dbReference type="EMBL" id="SHN61288.1"/>
    </source>
</evidence>
<dbReference type="Proteomes" id="UP000184096">
    <property type="component" value="Chromosome I"/>
</dbReference>